<dbReference type="InterPro" id="IPR004383">
    <property type="entry name" value="rRNA_lsu_MTrfase_RlmN/Cfr"/>
</dbReference>
<evidence type="ECO:0000256" key="7">
    <source>
        <dbReference type="ARBA" id="ARBA00022679"/>
    </source>
</evidence>
<comment type="cofactor">
    <cofactor evidence="1">
        <name>[4Fe-4S] cluster</name>
        <dbReference type="ChEBI" id="CHEBI:49883"/>
    </cofactor>
</comment>
<gene>
    <name evidence="14" type="ORF">HCT46_03155</name>
</gene>
<protein>
    <submittedName>
        <fullName evidence="14">23S rRNA (Adenine(2503)-C(2))-methyltransferase RlmN</fullName>
    </submittedName>
</protein>
<evidence type="ECO:0000256" key="3">
    <source>
        <dbReference type="ARBA" id="ARBA00007544"/>
    </source>
</evidence>
<dbReference type="GO" id="GO:0005737">
    <property type="term" value="C:cytoplasm"/>
    <property type="evidence" value="ECO:0007669"/>
    <property type="project" value="UniProtKB-SubCell"/>
</dbReference>
<evidence type="ECO:0000256" key="5">
    <source>
        <dbReference type="ARBA" id="ARBA00022490"/>
    </source>
</evidence>
<evidence type="ECO:0000256" key="1">
    <source>
        <dbReference type="ARBA" id="ARBA00001966"/>
    </source>
</evidence>
<dbReference type="GO" id="GO:0030488">
    <property type="term" value="P:tRNA methylation"/>
    <property type="evidence" value="ECO:0007669"/>
    <property type="project" value="TreeGrafter"/>
</dbReference>
<evidence type="ECO:0000256" key="2">
    <source>
        <dbReference type="ARBA" id="ARBA00004496"/>
    </source>
</evidence>
<accession>A0A968GCV3</accession>
<dbReference type="GO" id="GO:0070475">
    <property type="term" value="P:rRNA base methylation"/>
    <property type="evidence" value="ECO:0007669"/>
    <property type="project" value="TreeGrafter"/>
</dbReference>
<dbReference type="PANTHER" id="PTHR30544">
    <property type="entry name" value="23S RRNA METHYLTRANSFERASE"/>
    <property type="match status" value="1"/>
</dbReference>
<evidence type="ECO:0000256" key="6">
    <source>
        <dbReference type="ARBA" id="ARBA00022603"/>
    </source>
</evidence>
<feature type="domain" description="Radical SAM core" evidence="13">
    <location>
        <begin position="93"/>
        <end position="321"/>
    </location>
</feature>
<keyword evidence="5" id="KW-0963">Cytoplasm</keyword>
<dbReference type="SUPFAM" id="SSF102114">
    <property type="entry name" value="Radical SAM enzymes"/>
    <property type="match status" value="1"/>
</dbReference>
<evidence type="ECO:0000313" key="14">
    <source>
        <dbReference type="EMBL" id="NIZ46914.1"/>
    </source>
</evidence>
<keyword evidence="15" id="KW-1185">Reference proteome</keyword>
<dbReference type="InterPro" id="IPR058240">
    <property type="entry name" value="rSAM_sf"/>
</dbReference>
<keyword evidence="12" id="KW-1015">Disulfide bond</keyword>
<dbReference type="EMBL" id="JAATLK010000001">
    <property type="protein sequence ID" value="NIZ46914.1"/>
    <property type="molecule type" value="Genomic_DNA"/>
</dbReference>
<evidence type="ECO:0000256" key="9">
    <source>
        <dbReference type="ARBA" id="ARBA00022723"/>
    </source>
</evidence>
<dbReference type="CDD" id="cd01335">
    <property type="entry name" value="Radical_SAM"/>
    <property type="match status" value="1"/>
</dbReference>
<keyword evidence="9" id="KW-0479">Metal-binding</keyword>
<evidence type="ECO:0000259" key="13">
    <source>
        <dbReference type="PROSITE" id="PS51918"/>
    </source>
</evidence>
<dbReference type="GO" id="GO:0051539">
    <property type="term" value="F:4 iron, 4 sulfur cluster binding"/>
    <property type="evidence" value="ECO:0007669"/>
    <property type="project" value="UniProtKB-KW"/>
</dbReference>
<keyword evidence="10" id="KW-0408">Iron</keyword>
<evidence type="ECO:0000256" key="11">
    <source>
        <dbReference type="ARBA" id="ARBA00023014"/>
    </source>
</evidence>
<evidence type="ECO:0000256" key="10">
    <source>
        <dbReference type="ARBA" id="ARBA00023004"/>
    </source>
</evidence>
<dbReference type="InterPro" id="IPR013785">
    <property type="entry name" value="Aldolase_TIM"/>
</dbReference>
<dbReference type="SFLD" id="SFLDS00029">
    <property type="entry name" value="Radical_SAM"/>
    <property type="match status" value="1"/>
</dbReference>
<reference evidence="14" key="1">
    <citation type="submission" date="2020-03" db="EMBL/GenBank/DDBJ databases">
        <title>Spirochaetal bacteria isolated from arthropods constitute a novel genus Entomospira genus novum within the order Spirochaetales.</title>
        <authorList>
            <person name="Grana-Miraglia L."/>
            <person name="Sikutova S."/>
            <person name="Fingerle V."/>
            <person name="Sing A."/>
            <person name="Castillo-Ramirez S."/>
            <person name="Margos G."/>
            <person name="Rudolf I."/>
        </authorList>
    </citation>
    <scope>NUCLEOTIDE SEQUENCE</scope>
    <source>
        <strain evidence="14">BR208</strain>
    </source>
</reference>
<dbReference type="InterPro" id="IPR040072">
    <property type="entry name" value="Methyltransferase_A"/>
</dbReference>
<dbReference type="Pfam" id="PF04055">
    <property type="entry name" value="Radical_SAM"/>
    <property type="match status" value="1"/>
</dbReference>
<name>A0A968GCV3_9SPIO</name>
<dbReference type="Gene3D" id="3.20.20.70">
    <property type="entry name" value="Aldolase class I"/>
    <property type="match status" value="1"/>
</dbReference>
<dbReference type="Gene3D" id="1.10.150.530">
    <property type="match status" value="1"/>
</dbReference>
<keyword evidence="11" id="KW-0411">Iron-sulfur</keyword>
<dbReference type="PROSITE" id="PS51918">
    <property type="entry name" value="RADICAL_SAM"/>
    <property type="match status" value="1"/>
</dbReference>
<proteinExistence type="inferred from homology"/>
<evidence type="ECO:0000313" key="15">
    <source>
        <dbReference type="Proteomes" id="UP000752013"/>
    </source>
</evidence>
<comment type="similarity">
    <text evidence="3">Belongs to the radical SAM superfamily. RlmN family.</text>
</comment>
<dbReference type="PANTHER" id="PTHR30544:SF5">
    <property type="entry name" value="RADICAL SAM CORE DOMAIN-CONTAINING PROTEIN"/>
    <property type="match status" value="1"/>
</dbReference>
<comment type="subcellular location">
    <subcellularLocation>
        <location evidence="2">Cytoplasm</location>
    </subcellularLocation>
</comment>
<keyword evidence="8" id="KW-0949">S-adenosyl-L-methionine</keyword>
<organism evidence="14 15">
    <name type="scientific">Entomospira nematocerorum</name>
    <dbReference type="NCBI Taxonomy" id="2719987"/>
    <lineage>
        <taxon>Bacteria</taxon>
        <taxon>Pseudomonadati</taxon>
        <taxon>Spirochaetota</taxon>
        <taxon>Spirochaetia</taxon>
        <taxon>Spirochaetales</taxon>
        <taxon>Spirochaetaceae</taxon>
        <taxon>Entomospira</taxon>
    </lineage>
</organism>
<dbReference type="SFLD" id="SFLDG01062">
    <property type="entry name" value="methyltransferase_(Class_A)"/>
    <property type="match status" value="1"/>
</dbReference>
<dbReference type="AlphaFoldDB" id="A0A968GCV3"/>
<dbReference type="InterPro" id="IPR007197">
    <property type="entry name" value="rSAM"/>
</dbReference>
<evidence type="ECO:0000256" key="8">
    <source>
        <dbReference type="ARBA" id="ARBA00022691"/>
    </source>
</evidence>
<sequence length="333" mass="37100">MLLTSCTIEEIHQLFLSGHPRFRANQLWQALYHQDIISIDDLHVWPQALRQSFSQPNLFSSKVLKTLHEGKQAKLVIELHDQSKVETVLLVDKNDRKTACLSSQVGCAMACSFCKTGTLGLTRNLEAGEIIEQLLFLRKNYGNIDNVVFMGMGEPTANLSAVLKSIKLLGEKEALHMSPRRFTISTCGISSGIRRIADENPNIGLAFSLVTADDEKRPQLMPSARKNPLSALKDALLYYQQKGGRRITLEVALLPSYNNTRIDAQKIAMFAKGLDYIVNIIPWNPVEGLPYKRPTETEVAEFSQWLEEAGVSATRRYRRAANIAGACGQLGEG</sequence>
<dbReference type="RefSeq" id="WP_167703355.1">
    <property type="nucleotide sequence ID" value="NZ_CP118168.1"/>
</dbReference>
<evidence type="ECO:0000256" key="4">
    <source>
        <dbReference type="ARBA" id="ARBA00022485"/>
    </source>
</evidence>
<keyword evidence="7" id="KW-0808">Transferase</keyword>
<keyword evidence="6" id="KW-0489">Methyltransferase</keyword>
<dbReference type="PIRSF" id="PIRSF006004">
    <property type="entry name" value="CHP00048"/>
    <property type="match status" value="1"/>
</dbReference>
<dbReference type="GO" id="GO:0008173">
    <property type="term" value="F:RNA methyltransferase activity"/>
    <property type="evidence" value="ECO:0007669"/>
    <property type="project" value="InterPro"/>
</dbReference>
<evidence type="ECO:0000256" key="12">
    <source>
        <dbReference type="ARBA" id="ARBA00023157"/>
    </source>
</evidence>
<comment type="caution">
    <text evidence="14">The sequence shown here is derived from an EMBL/GenBank/DDBJ whole genome shotgun (WGS) entry which is preliminary data.</text>
</comment>
<dbReference type="SFLD" id="SFLDF00275">
    <property type="entry name" value="adenosine_C2_methyltransferase"/>
    <property type="match status" value="1"/>
</dbReference>
<dbReference type="GO" id="GO:0046872">
    <property type="term" value="F:metal ion binding"/>
    <property type="evidence" value="ECO:0007669"/>
    <property type="project" value="UniProtKB-KW"/>
</dbReference>
<keyword evidence="4" id="KW-0004">4Fe-4S</keyword>
<dbReference type="Proteomes" id="UP000752013">
    <property type="component" value="Unassembled WGS sequence"/>
</dbReference>